<protein>
    <submittedName>
        <fullName evidence="1">Uncharacterized protein</fullName>
    </submittedName>
</protein>
<dbReference type="EMBL" id="AP022572">
    <property type="protein sequence ID" value="BBX55649.1"/>
    <property type="molecule type" value="Genomic_DNA"/>
</dbReference>
<organism evidence="1 2">
    <name type="scientific">Mycobacterium shottsii</name>
    <dbReference type="NCBI Taxonomy" id="133549"/>
    <lineage>
        <taxon>Bacteria</taxon>
        <taxon>Bacillati</taxon>
        <taxon>Actinomycetota</taxon>
        <taxon>Actinomycetes</taxon>
        <taxon>Mycobacteriales</taxon>
        <taxon>Mycobacteriaceae</taxon>
        <taxon>Mycobacterium</taxon>
        <taxon>Mycobacterium ulcerans group</taxon>
    </lineage>
</organism>
<accession>A0A7I7L892</accession>
<reference evidence="1 2" key="1">
    <citation type="journal article" date="2019" name="Emerg. Microbes Infect.">
        <title>Comprehensive subspecies identification of 175 nontuberculous mycobacteria species based on 7547 genomic profiles.</title>
        <authorList>
            <person name="Matsumoto Y."/>
            <person name="Kinjo T."/>
            <person name="Motooka D."/>
            <person name="Nabeya D."/>
            <person name="Jung N."/>
            <person name="Uechi K."/>
            <person name="Horii T."/>
            <person name="Iida T."/>
            <person name="Fujita J."/>
            <person name="Nakamura S."/>
        </authorList>
    </citation>
    <scope>NUCLEOTIDE SEQUENCE [LARGE SCALE GENOMIC DNA]</scope>
    <source>
        <strain evidence="1 2">JCM 12657</strain>
    </source>
</reference>
<name>A0A7I7L892_9MYCO</name>
<dbReference type="AlphaFoldDB" id="A0A7I7L892"/>
<evidence type="ECO:0000313" key="2">
    <source>
        <dbReference type="Proteomes" id="UP000467164"/>
    </source>
</evidence>
<gene>
    <name evidence="1" type="ORF">MSHO_09940</name>
</gene>
<evidence type="ECO:0000313" key="1">
    <source>
        <dbReference type="EMBL" id="BBX55649.1"/>
    </source>
</evidence>
<dbReference type="KEGG" id="msho:MSHO_09940"/>
<sequence>MPHPKQMASNPRTGMTELAPALRGLGGERGDRVRQRGARIPIGHAQLQFARRIIGVRHLRVVLHSRGSERIVEGQIRAGQIEQ</sequence>
<dbReference type="Proteomes" id="UP000467164">
    <property type="component" value="Chromosome"/>
</dbReference>
<keyword evidence="2" id="KW-1185">Reference proteome</keyword>
<proteinExistence type="predicted"/>